<dbReference type="PANTHER" id="PTHR21432:SF20">
    <property type="entry name" value="ACETYL-COA HYDROLASE"/>
    <property type="match status" value="1"/>
</dbReference>
<comment type="subcellular location">
    <subcellularLocation>
        <location evidence="3">Cytoplasm</location>
    </subcellularLocation>
</comment>
<comment type="function">
    <text evidence="3">Coenzyme A-transferase that converts butyrate to butyryl-CoA.</text>
</comment>
<sequence length="444" mass="49794">MDFKDEYKQKLRTPEEAVKLINDGDWVDYTSALGFPKLLDTALAARKDELHDVNIRGNLIVGPVKVAECDSTHEHFTYNTWHCSAYERKLCDRGEAFFIPMVFRNNSAYYKHFLKLNVAMMSVPPMDKHGFFNMSVTTGVAAEILREADIVILEVNEHLPWIYGGFDETIHITDVDVIVEGEHAPFPPVPKGTPTDVDIAIAKNIFPYFRNGDTVQLGIGNMPDLLGDLLADSDIRDLGMHTELCSDAYMNLALRGKLTNKYKNLMPGKGVTGMVIGSPELYEWIDHNPMIAACPLSYVNDPRIIGEIDNMISINSCISIDLYGQVNAESAGMRQISGTGGQLDFLEGASFARGGKSFICLSSTFHDKDGNVHSNILPRFCGEIITTPRSEVYYVATEYGVFNMEGMSTWQRAEGLINIADPIFREDLIRDAEKQKIWRRSNKR</sequence>
<dbReference type="Gene3D" id="3.30.750.70">
    <property type="entry name" value="4-hydroxybutyrate coenzyme like domains"/>
    <property type="match status" value="1"/>
</dbReference>
<keyword evidence="7" id="KW-1185">Reference proteome</keyword>
<feature type="domain" description="Acetyl-CoA hydrolase/transferase N-terminal" evidence="4">
    <location>
        <begin position="4"/>
        <end position="187"/>
    </location>
</feature>
<dbReference type="InterPro" id="IPR003702">
    <property type="entry name" value="ActCoA_hydro_N"/>
</dbReference>
<comment type="pathway">
    <text evidence="3">Lipid metabolism; butanoate metabolism.</text>
</comment>
<dbReference type="PANTHER" id="PTHR21432">
    <property type="entry name" value="ACETYL-COA HYDROLASE-RELATED"/>
    <property type="match status" value="1"/>
</dbReference>
<evidence type="ECO:0000256" key="2">
    <source>
        <dbReference type="ARBA" id="ARBA00022679"/>
    </source>
</evidence>
<dbReference type="Pfam" id="PF02550">
    <property type="entry name" value="AcetylCoA_hydro"/>
    <property type="match status" value="1"/>
</dbReference>
<reference evidence="6 7" key="1">
    <citation type="submission" date="2019-03" db="EMBL/GenBank/DDBJ databases">
        <title>Genomic Encyclopedia of Type Strains, Phase IV (KMG-IV): sequencing the most valuable type-strain genomes for metagenomic binning, comparative biology and taxonomic classification.</title>
        <authorList>
            <person name="Goeker M."/>
        </authorList>
    </citation>
    <scope>NUCLEOTIDE SEQUENCE [LARGE SCALE GENOMIC DNA]</scope>
    <source>
        <strain evidence="6 7">DSM 28287</strain>
    </source>
</reference>
<comment type="catalytic activity">
    <reaction evidence="3">
        <text>butanoate + acetyl-CoA = butanoyl-CoA + acetate</text>
        <dbReference type="Rhea" id="RHEA:30071"/>
        <dbReference type="ChEBI" id="CHEBI:17968"/>
        <dbReference type="ChEBI" id="CHEBI:30089"/>
        <dbReference type="ChEBI" id="CHEBI:57288"/>
        <dbReference type="ChEBI" id="CHEBI:57371"/>
    </reaction>
</comment>
<dbReference type="SUPFAM" id="SSF100950">
    <property type="entry name" value="NagB/RpiA/CoA transferase-like"/>
    <property type="match status" value="2"/>
</dbReference>
<dbReference type="InterPro" id="IPR038460">
    <property type="entry name" value="AcetylCoA_hyd_C_sf"/>
</dbReference>
<dbReference type="GO" id="GO:0008775">
    <property type="term" value="F:acetate CoA-transferase activity"/>
    <property type="evidence" value="ECO:0007669"/>
    <property type="project" value="InterPro"/>
</dbReference>
<dbReference type="EC" id="2.8.3.-" evidence="3"/>
<dbReference type="InterPro" id="IPR037171">
    <property type="entry name" value="NagB/RpiA_transferase-like"/>
</dbReference>
<gene>
    <name evidence="6" type="ORF">EV211_10437</name>
</gene>
<feature type="binding site" evidence="3">
    <location>
        <position position="341"/>
    </location>
    <ligand>
        <name>CoA</name>
        <dbReference type="ChEBI" id="CHEBI:57287"/>
    </ligand>
</feature>
<feature type="binding site" evidence="3">
    <location>
        <begin position="218"/>
        <end position="222"/>
    </location>
    <ligand>
        <name>CoA</name>
        <dbReference type="ChEBI" id="CHEBI:57287"/>
    </ligand>
</feature>
<dbReference type="GO" id="GO:0016787">
    <property type="term" value="F:hydrolase activity"/>
    <property type="evidence" value="ECO:0007669"/>
    <property type="project" value="UniProtKB-KW"/>
</dbReference>
<dbReference type="InterPro" id="IPR026888">
    <property type="entry name" value="AcetylCoA_hyd_C"/>
</dbReference>
<dbReference type="InterPro" id="IPR023990">
    <property type="entry name" value="Butryl-CoA_acetate_CoA_Tfrase"/>
</dbReference>
<evidence type="ECO:0000256" key="1">
    <source>
        <dbReference type="ARBA" id="ARBA00009632"/>
    </source>
</evidence>
<dbReference type="RefSeq" id="WP_133527709.1">
    <property type="nucleotide sequence ID" value="NZ_SNXO01000004.1"/>
</dbReference>
<keyword evidence="3" id="KW-0443">Lipid metabolism</keyword>
<comment type="caution">
    <text evidence="6">The sequence shown here is derived from an EMBL/GenBank/DDBJ whole genome shotgun (WGS) entry which is preliminary data.</text>
</comment>
<comment type="similarity">
    <text evidence="1 3">Belongs to the acetyl-CoA hydrolase/transferase family.</text>
</comment>
<dbReference type="Pfam" id="PF13336">
    <property type="entry name" value="AcetylCoA_hyd_C"/>
    <property type="match status" value="1"/>
</dbReference>
<dbReference type="Gene3D" id="3.40.1080.20">
    <property type="entry name" value="Acetyl-CoA hydrolase/transferase C-terminal domain"/>
    <property type="match status" value="1"/>
</dbReference>
<feature type="binding site" evidence="3">
    <location>
        <position position="318"/>
    </location>
    <ligand>
        <name>CoA</name>
        <dbReference type="ChEBI" id="CHEBI:57287"/>
    </ligand>
</feature>
<dbReference type="UniPathway" id="UPA00863"/>
<evidence type="ECO:0000313" key="6">
    <source>
        <dbReference type="EMBL" id="TDP59105.1"/>
    </source>
</evidence>
<name>A0A4R6QA67_9FIRM</name>
<evidence type="ECO:0000256" key="3">
    <source>
        <dbReference type="HAMAP-Rule" id="MF_03228"/>
    </source>
</evidence>
<dbReference type="HAMAP" id="MF_03228">
    <property type="entry name" value="But_CoA_trans"/>
    <property type="match status" value="1"/>
</dbReference>
<keyword evidence="3" id="KW-0276">Fatty acid metabolism</keyword>
<accession>A0A4R6QA67</accession>
<dbReference type="AlphaFoldDB" id="A0A4R6QA67"/>
<keyword evidence="6" id="KW-0378">Hydrolase</keyword>
<keyword evidence="3" id="KW-0963">Cytoplasm</keyword>
<dbReference type="EMBL" id="SNXO01000004">
    <property type="protein sequence ID" value="TDP59105.1"/>
    <property type="molecule type" value="Genomic_DNA"/>
</dbReference>
<evidence type="ECO:0000259" key="5">
    <source>
        <dbReference type="Pfam" id="PF13336"/>
    </source>
</evidence>
<feature type="active site" description="5-glutamyl coenzyme A thioester intermediate" evidence="3">
    <location>
        <position position="243"/>
    </location>
</feature>
<dbReference type="Gene3D" id="3.40.1080.10">
    <property type="entry name" value="Glutaconate Coenzyme A-transferase"/>
    <property type="match status" value="1"/>
</dbReference>
<dbReference type="Proteomes" id="UP000295500">
    <property type="component" value="Unassembled WGS sequence"/>
</dbReference>
<feature type="domain" description="Acetyl-CoA hydrolase/transferase C-terminal" evidence="5">
    <location>
        <begin position="277"/>
        <end position="432"/>
    </location>
</feature>
<evidence type="ECO:0000259" key="4">
    <source>
        <dbReference type="Pfam" id="PF02550"/>
    </source>
</evidence>
<dbReference type="GO" id="GO:0005737">
    <property type="term" value="C:cytoplasm"/>
    <property type="evidence" value="ECO:0007669"/>
    <property type="project" value="UniProtKB-SubCell"/>
</dbReference>
<dbReference type="GO" id="GO:0006083">
    <property type="term" value="P:acetate metabolic process"/>
    <property type="evidence" value="ECO:0007669"/>
    <property type="project" value="InterPro"/>
</dbReference>
<protein>
    <recommendedName>
        <fullName evidence="3">Probable butyrate:acetyl-CoA coenzyme A-transferase</fullName>
        <shortName evidence="3">Butyrate CoA-transferase</shortName>
        <ecNumber evidence="3">2.8.3.-</ecNumber>
    </recommendedName>
</protein>
<dbReference type="GO" id="GO:0019605">
    <property type="term" value="P:butyrate metabolic process"/>
    <property type="evidence" value="ECO:0007669"/>
    <property type="project" value="UniProtKB-UniRule"/>
</dbReference>
<dbReference type="InterPro" id="IPR046433">
    <property type="entry name" value="ActCoA_hydro"/>
</dbReference>
<keyword evidence="2 3" id="KW-0808">Transferase</keyword>
<dbReference type="GO" id="GO:0006084">
    <property type="term" value="P:acetyl-CoA metabolic process"/>
    <property type="evidence" value="ECO:0007669"/>
    <property type="project" value="UniProtKB-UniRule"/>
</dbReference>
<dbReference type="OrthoDB" id="9801795at2"/>
<evidence type="ECO:0000313" key="7">
    <source>
        <dbReference type="Proteomes" id="UP000295500"/>
    </source>
</evidence>
<proteinExistence type="inferred from homology"/>
<organism evidence="6 7">
    <name type="scientific">Aminicella lysinilytica</name>
    <dbReference type="NCBI Taxonomy" id="433323"/>
    <lineage>
        <taxon>Bacteria</taxon>
        <taxon>Bacillati</taxon>
        <taxon>Bacillota</taxon>
        <taxon>Clostridia</taxon>
        <taxon>Peptostreptococcales</taxon>
        <taxon>Anaerovoracaceae</taxon>
        <taxon>Aminicella</taxon>
    </lineage>
</organism>